<dbReference type="EMBL" id="DS566043">
    <property type="status" value="NOT_ANNOTATED_CDS"/>
    <property type="molecule type" value="Genomic_DNA"/>
</dbReference>
<evidence type="ECO:0000256" key="1">
    <source>
        <dbReference type="SAM" id="Coils"/>
    </source>
</evidence>
<feature type="coiled-coil region" evidence="1">
    <location>
        <begin position="310"/>
        <end position="358"/>
    </location>
</feature>
<dbReference type="HOGENOM" id="CLU_426717_0_0_1"/>
<protein>
    <submittedName>
        <fullName evidence="3">Uncharacterized protein</fullName>
    </submittedName>
</protein>
<dbReference type="InParanoid" id="H3GSV0"/>
<dbReference type="VEuPathDB" id="FungiDB:KRP23_12232"/>
<dbReference type="AlphaFoldDB" id="H3GSV0"/>
<feature type="region of interest" description="Disordered" evidence="2">
    <location>
        <begin position="617"/>
        <end position="642"/>
    </location>
</feature>
<accession>H3GSV0</accession>
<dbReference type="STRING" id="164328.H3GSV0"/>
<evidence type="ECO:0000256" key="2">
    <source>
        <dbReference type="SAM" id="MobiDB-lite"/>
    </source>
</evidence>
<sequence length="642" mass="69912">MVLESEAPEGDKDTAPLTFQMQVQLKRRETVHGVELHYAGLKDSNVLPVKEKLVSLAQRPGGGDNKDLRADKDILLESFAIVEVDAATFKEYDDVVLDVLFNEAAASSSPDVVKTSIDSLITEKLAEYSQQFDDSKAKAKEKAAKARRLVKTSCETLSSYASNASMVLYWETCETAPICNAPSSATIELCGCMGASTLRACVCLRLAATELASAARDCQQQLIPSSQSAGAHAEPLRGLLLAVWGHNSECVGIAFGPAVRGFYLAPERPPTAQTSHSPFGPAEHKQETSDWTMVSETYLRKALAHTKTKYAILQDAHSELKAKHALLEDEHAEVKSKHSKLEEEHALLEGERNDQEADVWLWMMQHDRLQAKHKKAPGRARAVEGRMRGARKRGAAQDPGGGVAELEVELGRKLAEAQQLATEREQALTDKVAALESEVETLKTTSKSEAARLSSVMKQMRAGFAKSCLFSDEATDRLAKELADAKAQTKQHVEANKALRAQMTVLQTNAKTAVARREAVASSNKLSAVQATKSVAAPTTQQRCSWELELELMETVKRLQKMKLKLIEETTLQSRTTSKSAATPVALVNKSVKSTAPTQQPKESMSAAAKLRFGWAGNTKRLAPSPSPTSSSLLQRSRRSAA</sequence>
<dbReference type="EnsemblProtists" id="Phyra80117">
    <property type="protein sequence ID" value="Phyra80117"/>
    <property type="gene ID" value="Phyra80117"/>
</dbReference>
<feature type="compositionally biased region" description="Low complexity" evidence="2">
    <location>
        <begin position="622"/>
        <end position="635"/>
    </location>
</feature>
<keyword evidence="4" id="KW-1185">Reference proteome</keyword>
<dbReference type="Proteomes" id="UP000005238">
    <property type="component" value="Unassembled WGS sequence"/>
</dbReference>
<keyword evidence="1" id="KW-0175">Coiled coil</keyword>
<feature type="region of interest" description="Disordered" evidence="2">
    <location>
        <begin position="371"/>
        <end position="402"/>
    </location>
</feature>
<proteinExistence type="predicted"/>
<reference evidence="3" key="2">
    <citation type="submission" date="2015-06" db="UniProtKB">
        <authorList>
            <consortium name="EnsemblProtists"/>
        </authorList>
    </citation>
    <scope>IDENTIFICATION</scope>
    <source>
        <strain evidence="3">Pr102</strain>
    </source>
</reference>
<reference evidence="4" key="1">
    <citation type="journal article" date="2006" name="Science">
        <title>Phytophthora genome sequences uncover evolutionary origins and mechanisms of pathogenesis.</title>
        <authorList>
            <person name="Tyler B.M."/>
            <person name="Tripathy S."/>
            <person name="Zhang X."/>
            <person name="Dehal P."/>
            <person name="Jiang R.H."/>
            <person name="Aerts A."/>
            <person name="Arredondo F.D."/>
            <person name="Baxter L."/>
            <person name="Bensasson D."/>
            <person name="Beynon J.L."/>
            <person name="Chapman J."/>
            <person name="Damasceno C.M."/>
            <person name="Dorrance A.E."/>
            <person name="Dou D."/>
            <person name="Dickerman A.W."/>
            <person name="Dubchak I.L."/>
            <person name="Garbelotto M."/>
            <person name="Gijzen M."/>
            <person name="Gordon S.G."/>
            <person name="Govers F."/>
            <person name="Grunwald N.J."/>
            <person name="Huang W."/>
            <person name="Ivors K.L."/>
            <person name="Jones R.W."/>
            <person name="Kamoun S."/>
            <person name="Krampis K."/>
            <person name="Lamour K.H."/>
            <person name="Lee M.K."/>
            <person name="McDonald W.H."/>
            <person name="Medina M."/>
            <person name="Meijer H.J."/>
            <person name="Nordberg E.K."/>
            <person name="Maclean D.J."/>
            <person name="Ospina-Giraldo M.D."/>
            <person name="Morris P.F."/>
            <person name="Phuntumart V."/>
            <person name="Putnam N.H."/>
            <person name="Rash S."/>
            <person name="Rose J.K."/>
            <person name="Sakihama Y."/>
            <person name="Salamov A.A."/>
            <person name="Savidor A."/>
            <person name="Scheuring C.F."/>
            <person name="Smith B.M."/>
            <person name="Sobral B.W."/>
            <person name="Terry A."/>
            <person name="Torto-Alalibo T.A."/>
            <person name="Win J."/>
            <person name="Xu Z."/>
            <person name="Zhang H."/>
            <person name="Grigoriev I.V."/>
            <person name="Rokhsar D.S."/>
            <person name="Boore J.L."/>
        </authorList>
    </citation>
    <scope>NUCLEOTIDE SEQUENCE [LARGE SCALE GENOMIC DNA]</scope>
    <source>
        <strain evidence="4">Pr102</strain>
    </source>
</reference>
<evidence type="ECO:0000313" key="4">
    <source>
        <dbReference type="Proteomes" id="UP000005238"/>
    </source>
</evidence>
<dbReference type="VEuPathDB" id="FungiDB:KRP22_9218"/>
<evidence type="ECO:0000313" key="3">
    <source>
        <dbReference type="EnsemblProtists" id="Phyra80117"/>
    </source>
</evidence>
<organism evidence="3 4">
    <name type="scientific">Phytophthora ramorum</name>
    <name type="common">Sudden oak death agent</name>
    <dbReference type="NCBI Taxonomy" id="164328"/>
    <lineage>
        <taxon>Eukaryota</taxon>
        <taxon>Sar</taxon>
        <taxon>Stramenopiles</taxon>
        <taxon>Oomycota</taxon>
        <taxon>Peronosporomycetes</taxon>
        <taxon>Peronosporales</taxon>
        <taxon>Peronosporaceae</taxon>
        <taxon>Phytophthora</taxon>
    </lineage>
</organism>
<feature type="coiled-coil region" evidence="1">
    <location>
        <begin position="403"/>
        <end position="445"/>
    </location>
</feature>
<dbReference type="eggNOG" id="KOG2161">
    <property type="taxonomic scope" value="Eukaryota"/>
</dbReference>
<name>H3GSV0_PHYRM</name>